<evidence type="ECO:0000259" key="7">
    <source>
        <dbReference type="PROSITE" id="PS50089"/>
    </source>
</evidence>
<dbReference type="Pfam" id="PF00643">
    <property type="entry name" value="zf-B_box"/>
    <property type="match status" value="1"/>
</dbReference>
<dbReference type="SUPFAM" id="SSF57845">
    <property type="entry name" value="B-box zinc-binding domain"/>
    <property type="match status" value="1"/>
</dbReference>
<dbReference type="InterPro" id="IPR001870">
    <property type="entry name" value="B30.2/SPRY"/>
</dbReference>
<reference evidence="10" key="2">
    <citation type="submission" date="2025-09" db="UniProtKB">
        <authorList>
            <consortium name="Ensembl"/>
        </authorList>
    </citation>
    <scope>IDENTIFICATION</scope>
</reference>
<dbReference type="InterPro" id="IPR043136">
    <property type="entry name" value="B30.2/SPRY_sf"/>
</dbReference>
<evidence type="ECO:0000313" key="11">
    <source>
        <dbReference type="Proteomes" id="UP000694557"/>
    </source>
</evidence>
<dbReference type="Gene3D" id="2.60.120.920">
    <property type="match status" value="1"/>
</dbReference>
<dbReference type="FunFam" id="2.60.120.920:FF:000004">
    <property type="entry name" value="Butyrophilin subfamily 1 member A1"/>
    <property type="match status" value="1"/>
</dbReference>
<evidence type="ECO:0008006" key="12">
    <source>
        <dbReference type="Google" id="ProtNLM"/>
    </source>
</evidence>
<evidence type="ECO:0000256" key="6">
    <source>
        <dbReference type="PROSITE-ProRule" id="PRU00024"/>
    </source>
</evidence>
<dbReference type="PROSITE" id="PS00518">
    <property type="entry name" value="ZF_RING_1"/>
    <property type="match status" value="1"/>
</dbReference>
<dbReference type="Gene3D" id="3.30.40.10">
    <property type="entry name" value="Zinc/RING finger domain, C3HC4 (zinc finger)"/>
    <property type="match status" value="1"/>
</dbReference>
<keyword evidence="4" id="KW-0862">Zinc</keyword>
<dbReference type="PROSITE" id="PS50188">
    <property type="entry name" value="B302_SPRY"/>
    <property type="match status" value="1"/>
</dbReference>
<dbReference type="InterPro" id="IPR001841">
    <property type="entry name" value="Znf_RING"/>
</dbReference>
<dbReference type="InterPro" id="IPR017907">
    <property type="entry name" value="Znf_RING_CS"/>
</dbReference>
<sequence>MASSSSLLSEEQFLCSICLDVFTEQVTTSCGHNFCMACIRTYWNSKDLYQCPVCQEKFSRRPTLRVNTTFREVVENFKKRREKGRHGPPLKPGNVACDVCTGMKRKAWKSCLVCLTSYCETHLEPHQIASPLKRHKLINPVENLEDRMCKKHDRLLELFCRTDQTCVCQFCTEADHKTHDTVSIEEECGERKAQLGKTEAEVKLIIQDRQKNVKQIKLSVDLSKKDAKREIENSVQHNRPDNPKRFDGHRFVLGKDGFSTGRFYYEVIVKGKARWNLGVVRESIDRKGIIILRPEDGLWTVSRRDVNVYVSWIFPPVLLSLTKKPQKVGVFVDYEEGLVSFYDVEARSHISSYTGCTFTEKLFPYFGPSDNDDGQNSAPLIISPVNHTH</sequence>
<dbReference type="InterPro" id="IPR051051">
    <property type="entry name" value="E3_ubiq-ligase_TRIM/RNF"/>
</dbReference>
<proteinExistence type="predicted"/>
<evidence type="ECO:0000256" key="3">
    <source>
        <dbReference type="ARBA" id="ARBA00022771"/>
    </source>
</evidence>
<dbReference type="InterPro" id="IPR013083">
    <property type="entry name" value="Znf_RING/FYVE/PHD"/>
</dbReference>
<evidence type="ECO:0000256" key="1">
    <source>
        <dbReference type="ARBA" id="ARBA00022588"/>
    </source>
</evidence>
<evidence type="ECO:0000256" key="2">
    <source>
        <dbReference type="ARBA" id="ARBA00022723"/>
    </source>
</evidence>
<dbReference type="Pfam" id="PF13445">
    <property type="entry name" value="zf-RING_UBOX"/>
    <property type="match status" value="1"/>
</dbReference>
<keyword evidence="5" id="KW-0391">Immunity</keyword>
<keyword evidence="2" id="KW-0479">Metal-binding</keyword>
<protein>
    <recommendedName>
        <fullName evidence="12">E3 ubiquitin-protein ligase TRIM39-like</fullName>
    </recommendedName>
</protein>
<dbReference type="AlphaFoldDB" id="A0A8C7FQ69"/>
<dbReference type="PROSITE" id="PS50119">
    <property type="entry name" value="ZF_BBOX"/>
    <property type="match status" value="1"/>
</dbReference>
<evidence type="ECO:0000256" key="4">
    <source>
        <dbReference type="ARBA" id="ARBA00022833"/>
    </source>
</evidence>
<evidence type="ECO:0000256" key="5">
    <source>
        <dbReference type="ARBA" id="ARBA00022859"/>
    </source>
</evidence>
<dbReference type="InterPro" id="IPR013320">
    <property type="entry name" value="ConA-like_dom_sf"/>
</dbReference>
<dbReference type="Gene3D" id="4.10.830.40">
    <property type="match status" value="1"/>
</dbReference>
<dbReference type="PRINTS" id="PR01407">
    <property type="entry name" value="BUTYPHLNCDUF"/>
</dbReference>
<name>A0A8C7FQ69_ONCKI</name>
<feature type="domain" description="RING-type" evidence="7">
    <location>
        <begin position="15"/>
        <end position="55"/>
    </location>
</feature>
<dbReference type="SUPFAM" id="SSF57850">
    <property type="entry name" value="RING/U-box"/>
    <property type="match status" value="1"/>
</dbReference>
<dbReference type="PROSITE" id="PS50089">
    <property type="entry name" value="ZF_RING_2"/>
    <property type="match status" value="1"/>
</dbReference>
<evidence type="ECO:0000259" key="9">
    <source>
        <dbReference type="PROSITE" id="PS50188"/>
    </source>
</evidence>
<keyword evidence="1" id="KW-0399">Innate immunity</keyword>
<dbReference type="GO" id="GO:0008270">
    <property type="term" value="F:zinc ion binding"/>
    <property type="evidence" value="ECO:0007669"/>
    <property type="project" value="UniProtKB-KW"/>
</dbReference>
<feature type="domain" description="B box-type" evidence="8">
    <location>
        <begin position="144"/>
        <end position="184"/>
    </location>
</feature>
<dbReference type="PANTHER" id="PTHR25465:SF32">
    <property type="entry name" value="BLOODTHIRSTY-RELATED GENE FAMILY, MEMBER 16 ISOFORM X1-RELATED"/>
    <property type="match status" value="1"/>
</dbReference>
<evidence type="ECO:0000313" key="10">
    <source>
        <dbReference type="Ensembl" id="ENSOKIP00005031018.1"/>
    </source>
</evidence>
<dbReference type="SMART" id="SM00449">
    <property type="entry name" value="SPRY"/>
    <property type="match status" value="1"/>
</dbReference>
<keyword evidence="11" id="KW-1185">Reference proteome</keyword>
<evidence type="ECO:0000259" key="8">
    <source>
        <dbReference type="PROSITE" id="PS50119"/>
    </source>
</evidence>
<dbReference type="InterPro" id="IPR000315">
    <property type="entry name" value="Znf_B-box"/>
</dbReference>
<dbReference type="InterPro" id="IPR027370">
    <property type="entry name" value="Znf-RING_euk"/>
</dbReference>
<dbReference type="Gene3D" id="3.30.160.60">
    <property type="entry name" value="Classic Zinc Finger"/>
    <property type="match status" value="1"/>
</dbReference>
<dbReference type="GeneTree" id="ENSGT01040000240385"/>
<organism evidence="10 11">
    <name type="scientific">Oncorhynchus kisutch</name>
    <name type="common">Coho salmon</name>
    <name type="synonym">Salmo kisutch</name>
    <dbReference type="NCBI Taxonomy" id="8019"/>
    <lineage>
        <taxon>Eukaryota</taxon>
        <taxon>Metazoa</taxon>
        <taxon>Chordata</taxon>
        <taxon>Craniata</taxon>
        <taxon>Vertebrata</taxon>
        <taxon>Euteleostomi</taxon>
        <taxon>Actinopterygii</taxon>
        <taxon>Neopterygii</taxon>
        <taxon>Teleostei</taxon>
        <taxon>Protacanthopterygii</taxon>
        <taxon>Salmoniformes</taxon>
        <taxon>Salmonidae</taxon>
        <taxon>Salmoninae</taxon>
        <taxon>Oncorhynchus</taxon>
    </lineage>
</organism>
<keyword evidence="3 6" id="KW-0863">Zinc-finger</keyword>
<dbReference type="CDD" id="cd13733">
    <property type="entry name" value="SPRY_PRY_C-I_1"/>
    <property type="match status" value="1"/>
</dbReference>
<dbReference type="Pfam" id="PF00622">
    <property type="entry name" value="SPRY"/>
    <property type="match status" value="1"/>
</dbReference>
<reference evidence="10" key="1">
    <citation type="submission" date="2025-08" db="UniProtKB">
        <authorList>
            <consortium name="Ensembl"/>
        </authorList>
    </citation>
    <scope>IDENTIFICATION</scope>
</reference>
<dbReference type="PANTHER" id="PTHR25465">
    <property type="entry name" value="B-BOX DOMAIN CONTAINING"/>
    <property type="match status" value="1"/>
</dbReference>
<accession>A0A8C7FQ69</accession>
<dbReference type="Ensembl" id="ENSOKIT00005032772.1">
    <property type="protein sequence ID" value="ENSOKIP00005031018.1"/>
    <property type="gene ID" value="ENSOKIG00005013327.1"/>
</dbReference>
<dbReference type="SMART" id="SM00336">
    <property type="entry name" value="BBOX"/>
    <property type="match status" value="1"/>
</dbReference>
<feature type="domain" description="B30.2/SPRY" evidence="9">
    <location>
        <begin position="185"/>
        <end position="385"/>
    </location>
</feature>
<dbReference type="Proteomes" id="UP000694557">
    <property type="component" value="Unassembled WGS sequence"/>
</dbReference>
<dbReference type="SMART" id="SM00184">
    <property type="entry name" value="RING"/>
    <property type="match status" value="1"/>
</dbReference>
<dbReference type="GO" id="GO:0045087">
    <property type="term" value="P:innate immune response"/>
    <property type="evidence" value="ECO:0007669"/>
    <property type="project" value="UniProtKB-KW"/>
</dbReference>
<dbReference type="SUPFAM" id="SSF49899">
    <property type="entry name" value="Concanavalin A-like lectins/glucanases"/>
    <property type="match status" value="1"/>
</dbReference>
<dbReference type="InterPro" id="IPR003877">
    <property type="entry name" value="SPRY_dom"/>
</dbReference>
<dbReference type="CDD" id="cd19769">
    <property type="entry name" value="Bbox2_TRIM16-like"/>
    <property type="match status" value="1"/>
</dbReference>
<dbReference type="InterPro" id="IPR003879">
    <property type="entry name" value="Butyrophylin_SPRY"/>
</dbReference>